<proteinExistence type="predicted"/>
<dbReference type="PANTHER" id="PTHR31274:SF1">
    <property type="entry name" value="AGL149CP"/>
    <property type="match status" value="1"/>
</dbReference>
<feature type="transmembrane region" description="Helical" evidence="6">
    <location>
        <begin position="478"/>
        <end position="503"/>
    </location>
</feature>
<accession>A0A9W6YWE9</accession>
<keyword evidence="8" id="KW-1185">Reference proteome</keyword>
<feature type="transmembrane region" description="Helical" evidence="6">
    <location>
        <begin position="160"/>
        <end position="180"/>
    </location>
</feature>
<evidence type="ECO:0000256" key="5">
    <source>
        <dbReference type="SAM" id="MobiDB-lite"/>
    </source>
</evidence>
<comment type="caution">
    <text evidence="7">The sequence shown here is derived from an EMBL/GenBank/DDBJ whole genome shotgun (WGS) entry which is preliminary data.</text>
</comment>
<evidence type="ECO:0000256" key="1">
    <source>
        <dbReference type="ARBA" id="ARBA00004141"/>
    </source>
</evidence>
<protein>
    <submittedName>
        <fullName evidence="7">Unnamed protein product</fullName>
    </submittedName>
</protein>
<dbReference type="InterPro" id="IPR004776">
    <property type="entry name" value="Mem_transp_PIN-like"/>
</dbReference>
<evidence type="ECO:0000313" key="7">
    <source>
        <dbReference type="EMBL" id="GMG21671.1"/>
    </source>
</evidence>
<dbReference type="InterPro" id="IPR040254">
    <property type="entry name" value="Ecm3-like"/>
</dbReference>
<feature type="transmembrane region" description="Helical" evidence="6">
    <location>
        <begin position="441"/>
        <end position="463"/>
    </location>
</feature>
<dbReference type="EMBL" id="BSXU01000755">
    <property type="protein sequence ID" value="GMG21671.1"/>
    <property type="molecule type" value="Genomic_DNA"/>
</dbReference>
<evidence type="ECO:0000256" key="2">
    <source>
        <dbReference type="ARBA" id="ARBA00022692"/>
    </source>
</evidence>
<evidence type="ECO:0000256" key="3">
    <source>
        <dbReference type="ARBA" id="ARBA00022989"/>
    </source>
</evidence>
<feature type="region of interest" description="Disordered" evidence="5">
    <location>
        <begin position="245"/>
        <end position="264"/>
    </location>
</feature>
<dbReference type="PANTHER" id="PTHR31274">
    <property type="entry name" value="PROTEIN ECM3"/>
    <property type="match status" value="1"/>
</dbReference>
<dbReference type="Pfam" id="PF03547">
    <property type="entry name" value="Mem_trans"/>
    <property type="match status" value="1"/>
</dbReference>
<reference evidence="7" key="1">
    <citation type="submission" date="2023-04" db="EMBL/GenBank/DDBJ databases">
        <title>Ambrosiozyma monospora NBRC 1965.</title>
        <authorList>
            <person name="Ichikawa N."/>
            <person name="Sato H."/>
            <person name="Tonouchi N."/>
        </authorList>
    </citation>
    <scope>NUCLEOTIDE SEQUENCE</scope>
    <source>
        <strain evidence="7">NBRC 1965</strain>
    </source>
</reference>
<comment type="subcellular location">
    <subcellularLocation>
        <location evidence="1">Membrane</location>
        <topology evidence="1">Multi-pass membrane protein</topology>
    </subcellularLocation>
</comment>
<evidence type="ECO:0000313" key="8">
    <source>
        <dbReference type="Proteomes" id="UP001165063"/>
    </source>
</evidence>
<feature type="compositionally biased region" description="Low complexity" evidence="5">
    <location>
        <begin position="253"/>
        <end position="264"/>
    </location>
</feature>
<evidence type="ECO:0000256" key="6">
    <source>
        <dbReference type="SAM" id="Phobius"/>
    </source>
</evidence>
<gene>
    <name evidence="7" type="ORF">Amon01_000217300</name>
</gene>
<keyword evidence="2 6" id="KW-0812">Transmembrane</keyword>
<name>A0A9W6YWE9_AMBMO</name>
<organism evidence="7 8">
    <name type="scientific">Ambrosiozyma monospora</name>
    <name type="common">Yeast</name>
    <name type="synonym">Endomycopsis monosporus</name>
    <dbReference type="NCBI Taxonomy" id="43982"/>
    <lineage>
        <taxon>Eukaryota</taxon>
        <taxon>Fungi</taxon>
        <taxon>Dikarya</taxon>
        <taxon>Ascomycota</taxon>
        <taxon>Saccharomycotina</taxon>
        <taxon>Pichiomycetes</taxon>
        <taxon>Pichiales</taxon>
        <taxon>Pichiaceae</taxon>
        <taxon>Ambrosiozyma</taxon>
    </lineage>
</organism>
<dbReference type="Proteomes" id="UP001165063">
    <property type="component" value="Unassembled WGS sequence"/>
</dbReference>
<keyword evidence="3 6" id="KW-1133">Transmembrane helix</keyword>
<dbReference type="GO" id="GO:0016020">
    <property type="term" value="C:membrane"/>
    <property type="evidence" value="ECO:0007669"/>
    <property type="project" value="UniProtKB-SubCell"/>
</dbReference>
<feature type="transmembrane region" description="Helical" evidence="6">
    <location>
        <begin position="515"/>
        <end position="539"/>
    </location>
</feature>
<feature type="region of interest" description="Disordered" evidence="5">
    <location>
        <begin position="219"/>
        <end position="240"/>
    </location>
</feature>
<dbReference type="AlphaFoldDB" id="A0A9W6YWE9"/>
<feature type="transmembrane region" description="Helical" evidence="6">
    <location>
        <begin position="405"/>
        <end position="429"/>
    </location>
</feature>
<feature type="transmembrane region" description="Helical" evidence="6">
    <location>
        <begin position="59"/>
        <end position="79"/>
    </location>
</feature>
<feature type="transmembrane region" description="Helical" evidence="6">
    <location>
        <begin position="365"/>
        <end position="385"/>
    </location>
</feature>
<dbReference type="GO" id="GO:0055085">
    <property type="term" value="P:transmembrane transport"/>
    <property type="evidence" value="ECO:0007669"/>
    <property type="project" value="InterPro"/>
</dbReference>
<dbReference type="OrthoDB" id="435607at2759"/>
<feature type="transmembrane region" description="Helical" evidence="6">
    <location>
        <begin position="120"/>
        <end position="140"/>
    </location>
</feature>
<keyword evidence="4 6" id="KW-0472">Membrane</keyword>
<feature type="transmembrane region" description="Helical" evidence="6">
    <location>
        <begin position="91"/>
        <end position="113"/>
    </location>
</feature>
<sequence length="545" mass="59963">MSQLISVAELTATAQQTGSISLGSIIYIALKPIVKIYLIIAVGFFLARRNVLTIDTTRNISFMIVSVLGPALSFSKVVANIDDSFLEKFCSILISSCMIIFGQGILTFGVGLLAGCPRNWWGGLLMCGMFPNIGDIPIAYLQGMESSNVFENPELGVAYIILYGAIQNLVQFNLGAYRIVGIDFEYDKKMEKQTRDVESQRPNLETLLSSNLHSEQGSIQSFDSFGDNNNRNSDNISGAQTSIQPQVGYGATNDSNIDDSFSNSQVQRYSASSGIRVLSRKASDINSIFDNDLRELPTENMNDLVKVFSRSRRNTTVNEHRPFTSISRGSMSVPQVKETKNFKSRAGELFSIFMDTFIENSLKPASLGIVISLTIALTPWLKALFVNNGTEHFHPMPDNQPPLSVLLDFAAYLGNAQVPLGLILLGGTIGRLQVGNIPPGLWKTPVAVTVLRIFVFPFIGFAVNGKLQEKGLFHDDTILYFISSINYCLPPATALIFFTAFFTPANSKQTVQMDILALIYIAHYICLVVCLPFTTVYTMKVALGF</sequence>
<evidence type="ECO:0000256" key="4">
    <source>
        <dbReference type="ARBA" id="ARBA00023136"/>
    </source>
</evidence>
<feature type="transmembrane region" description="Helical" evidence="6">
    <location>
        <begin position="25"/>
        <end position="47"/>
    </location>
</feature>